<evidence type="ECO:0000256" key="16">
    <source>
        <dbReference type="ARBA" id="ARBA00034430"/>
    </source>
</evidence>
<comment type="catalytic activity">
    <reaction evidence="17">
        <text>Na(+)(in) = Na(+)(out)</text>
        <dbReference type="Rhea" id="RHEA:34963"/>
        <dbReference type="ChEBI" id="CHEBI:29101"/>
    </reaction>
</comment>
<comment type="similarity">
    <text evidence="20">Belongs to the ligand-gated ion channel (TC 1.A.9) family.</text>
</comment>
<reference evidence="23" key="1">
    <citation type="submission" date="2019-06" db="EMBL/GenBank/DDBJ databases">
        <authorList>
            <consortium name="Wellcome Sanger Institute Data Sharing"/>
        </authorList>
    </citation>
    <scope>NUCLEOTIDE SEQUENCE [LARGE SCALE GENOMIC DNA]</scope>
</reference>
<evidence type="ECO:0000256" key="4">
    <source>
        <dbReference type="ARBA" id="ARBA00022729"/>
    </source>
</evidence>
<feature type="chain" id="PRO_5025711958" evidence="20">
    <location>
        <begin position="20"/>
        <end position="447"/>
    </location>
</feature>
<comment type="subcellular location">
    <subcellularLocation>
        <location evidence="15">Postsynaptic cell membrane</location>
        <topology evidence="15">Multi-pass membrane protein</topology>
    </subcellularLocation>
</comment>
<evidence type="ECO:0000256" key="17">
    <source>
        <dbReference type="ARBA" id="ARBA00036239"/>
    </source>
</evidence>
<protein>
    <submittedName>
        <fullName evidence="23">5-hydroxytryptamine receptor 3A-like</fullName>
    </submittedName>
</protein>
<evidence type="ECO:0000256" key="12">
    <source>
        <dbReference type="ARBA" id="ARBA00023257"/>
    </source>
</evidence>
<dbReference type="InterPro" id="IPR018000">
    <property type="entry name" value="Neurotransmitter_ion_chnl_CS"/>
</dbReference>
<accession>A0A673AEF4</accession>
<dbReference type="GO" id="GO:0004888">
    <property type="term" value="F:transmembrane signaling receptor activity"/>
    <property type="evidence" value="ECO:0007669"/>
    <property type="project" value="InterPro"/>
</dbReference>
<proteinExistence type="inferred from homology"/>
<feature type="transmembrane region" description="Helical" evidence="20">
    <location>
        <begin position="240"/>
        <end position="259"/>
    </location>
</feature>
<dbReference type="AlphaFoldDB" id="A0A673AEF4"/>
<feature type="transmembrane region" description="Helical" evidence="20">
    <location>
        <begin position="271"/>
        <end position="289"/>
    </location>
</feature>
<organism evidence="23 24">
    <name type="scientific">Sphaeramia orbicularis</name>
    <name type="common">orbiculate cardinalfish</name>
    <dbReference type="NCBI Taxonomy" id="375764"/>
    <lineage>
        <taxon>Eukaryota</taxon>
        <taxon>Metazoa</taxon>
        <taxon>Chordata</taxon>
        <taxon>Craniata</taxon>
        <taxon>Vertebrata</taxon>
        <taxon>Euteleostomi</taxon>
        <taxon>Actinopterygii</taxon>
        <taxon>Neopterygii</taxon>
        <taxon>Teleostei</taxon>
        <taxon>Neoteleostei</taxon>
        <taxon>Acanthomorphata</taxon>
        <taxon>Gobiaria</taxon>
        <taxon>Kurtiformes</taxon>
        <taxon>Apogonoidei</taxon>
        <taxon>Apogonidae</taxon>
        <taxon>Apogoninae</taxon>
        <taxon>Sphaeramia</taxon>
    </lineage>
</organism>
<keyword evidence="2" id="KW-1003">Cell membrane</keyword>
<evidence type="ECO:0000256" key="8">
    <source>
        <dbReference type="ARBA" id="ARBA00023136"/>
    </source>
</evidence>
<keyword evidence="5 20" id="KW-1133">Transmembrane helix</keyword>
<sequence>MSLLRTVAVFTFIVGVSSSESSNCSYLALWNHLRLTTSNDFLATVRPVKNWTKPTEVWIDLMLYGILDVDEKTQTIVGNIWTKVIWNNEFLTWNPMLFCEIDLITVPRSLLWIPDLVIQEDASDTGSLQMSPFVSLVPAGLLYTTFRQRLTFTCQLNLSLFPFDSQTCNITFSSMVHSARSMILKALKNDTQLNNFTDRVMKTRGEWELKSIKTWHYYSAEKKWPESNVLFLVKIVRRPMLYLINFIIPLLYFIILDLASFFIDEAGGEKLSFKVTVLLSISVLLLILKDMLPSTEDNLPLIASYCVGIFAMVGISVLETMLVSFLISLDNEQDKDANSSGDAGVDIQLEVKHDEVTDDVNSENCSPPLNRHGDRTLLRRIQEELKALRRETRARGEGRRKPGCFRRIAHVIDCLFFILYFLAVVIFLLFMYVKWIEAYIQNEKDER</sequence>
<dbReference type="Gene3D" id="2.70.170.10">
    <property type="entry name" value="Neurotransmitter-gated ion-channel ligand-binding domain"/>
    <property type="match status" value="1"/>
</dbReference>
<evidence type="ECO:0000256" key="3">
    <source>
        <dbReference type="ARBA" id="ARBA00022692"/>
    </source>
</evidence>
<evidence type="ECO:0000256" key="10">
    <source>
        <dbReference type="ARBA" id="ARBA00023170"/>
    </source>
</evidence>
<evidence type="ECO:0000256" key="20">
    <source>
        <dbReference type="RuleBase" id="RU000687"/>
    </source>
</evidence>
<keyword evidence="14 20" id="KW-0407">Ion channel</keyword>
<dbReference type="SUPFAM" id="SSF63712">
    <property type="entry name" value="Nicotinic receptor ligand binding domain-like"/>
    <property type="match status" value="1"/>
</dbReference>
<keyword evidence="8 20" id="KW-0472">Membrane</keyword>
<keyword evidence="4 20" id="KW-0732">Signal</keyword>
<evidence type="ECO:0000256" key="18">
    <source>
        <dbReference type="ARBA" id="ARBA00036634"/>
    </source>
</evidence>
<evidence type="ECO:0000256" key="2">
    <source>
        <dbReference type="ARBA" id="ARBA00022475"/>
    </source>
</evidence>
<keyword evidence="13" id="KW-1071">Ligand-gated ion channel</keyword>
<keyword evidence="1 20" id="KW-0813">Transport</keyword>
<dbReference type="Pfam" id="PF02931">
    <property type="entry name" value="Neur_chan_LBD"/>
    <property type="match status" value="1"/>
</dbReference>
<keyword evidence="24" id="KW-1185">Reference proteome</keyword>
<dbReference type="GO" id="GO:0005230">
    <property type="term" value="F:extracellular ligand-gated monoatomic ion channel activity"/>
    <property type="evidence" value="ECO:0007669"/>
    <property type="project" value="InterPro"/>
</dbReference>
<comment type="catalytic activity">
    <reaction evidence="16">
        <text>K(+)(in) = K(+)(out)</text>
        <dbReference type="Rhea" id="RHEA:29463"/>
        <dbReference type="ChEBI" id="CHEBI:29103"/>
    </reaction>
</comment>
<evidence type="ECO:0000256" key="5">
    <source>
        <dbReference type="ARBA" id="ARBA00022989"/>
    </source>
</evidence>
<keyword evidence="11" id="KW-0325">Glycoprotein</keyword>
<evidence type="ECO:0000256" key="9">
    <source>
        <dbReference type="ARBA" id="ARBA00023157"/>
    </source>
</evidence>
<dbReference type="Gene3D" id="1.20.58.390">
    <property type="entry name" value="Neurotransmitter-gated ion-channel transmembrane domain"/>
    <property type="match status" value="1"/>
</dbReference>
<reference evidence="23" key="2">
    <citation type="submission" date="2025-08" db="UniProtKB">
        <authorList>
            <consortium name="Ensembl"/>
        </authorList>
    </citation>
    <scope>IDENTIFICATION</scope>
</reference>
<dbReference type="RefSeq" id="XP_029997960.1">
    <property type="nucleotide sequence ID" value="XM_030142100.1"/>
</dbReference>
<dbReference type="SUPFAM" id="SSF90112">
    <property type="entry name" value="Neurotransmitter-gated ion-channel transmembrane pore"/>
    <property type="match status" value="1"/>
</dbReference>
<evidence type="ECO:0000256" key="1">
    <source>
        <dbReference type="ARBA" id="ARBA00022448"/>
    </source>
</evidence>
<feature type="signal peptide" evidence="20">
    <location>
        <begin position="1"/>
        <end position="19"/>
    </location>
</feature>
<dbReference type="PRINTS" id="PR00252">
    <property type="entry name" value="NRIONCHANNEL"/>
</dbReference>
<keyword evidence="10" id="KW-0675">Receptor</keyword>
<dbReference type="InterPro" id="IPR006029">
    <property type="entry name" value="Neurotrans-gated_channel_TM"/>
</dbReference>
<keyword evidence="9" id="KW-1015">Disulfide bond</keyword>
<dbReference type="GO" id="GO:0045211">
    <property type="term" value="C:postsynaptic membrane"/>
    <property type="evidence" value="ECO:0007669"/>
    <property type="project" value="UniProtKB-SubCell"/>
</dbReference>
<comment type="function">
    <text evidence="19">Forms serotonin (5-hydroxytryptamine/5-HT3)-activated cation-selective channel complexes, which when activated cause fast, depolarizing responses in neurons.</text>
</comment>
<feature type="transmembrane region" description="Helical" evidence="20">
    <location>
        <begin position="301"/>
        <end position="327"/>
    </location>
</feature>
<keyword evidence="3 20" id="KW-0812">Transmembrane</keyword>
<dbReference type="Ensembl" id="ENSSORT00005028443.1">
    <property type="protein sequence ID" value="ENSSORP00005027649.1"/>
    <property type="gene ID" value="ENSSORG00005013209.1"/>
</dbReference>
<dbReference type="InterPro" id="IPR038050">
    <property type="entry name" value="Neuro_actylchol_rec"/>
</dbReference>
<dbReference type="InterPro" id="IPR036719">
    <property type="entry name" value="Neuro-gated_channel_TM_sf"/>
</dbReference>
<dbReference type="PROSITE" id="PS00236">
    <property type="entry name" value="NEUROTR_ION_CHANNEL"/>
    <property type="match status" value="1"/>
</dbReference>
<dbReference type="GeneID" id="115424702"/>
<evidence type="ECO:0000256" key="13">
    <source>
        <dbReference type="ARBA" id="ARBA00023286"/>
    </source>
</evidence>
<dbReference type="Pfam" id="PF02932">
    <property type="entry name" value="Neur_chan_memb"/>
    <property type="match status" value="1"/>
</dbReference>
<dbReference type="PANTHER" id="PTHR18945">
    <property type="entry name" value="NEUROTRANSMITTER GATED ION CHANNEL"/>
    <property type="match status" value="1"/>
</dbReference>
<gene>
    <name evidence="23" type="primary">LOC115424702</name>
</gene>
<keyword evidence="7 20" id="KW-0406">Ion transport</keyword>
<dbReference type="Proteomes" id="UP000472271">
    <property type="component" value="Chromosome 8"/>
</dbReference>
<evidence type="ECO:0000256" key="7">
    <source>
        <dbReference type="ARBA" id="ARBA00023065"/>
    </source>
</evidence>
<dbReference type="InParanoid" id="A0A673AEF4"/>
<dbReference type="InterPro" id="IPR006202">
    <property type="entry name" value="Neur_chan_lig-bd"/>
</dbReference>
<evidence type="ECO:0000313" key="23">
    <source>
        <dbReference type="Ensembl" id="ENSSORP00005027649.1"/>
    </source>
</evidence>
<evidence type="ECO:0000313" key="24">
    <source>
        <dbReference type="Proteomes" id="UP000472271"/>
    </source>
</evidence>
<keyword evidence="12" id="KW-0628">Postsynaptic cell membrane</keyword>
<dbReference type="FunFam" id="2.70.170.10:FF:000017">
    <property type="entry name" value="5-hydroxytryptamine receptor 3A"/>
    <property type="match status" value="1"/>
</dbReference>
<evidence type="ECO:0000259" key="22">
    <source>
        <dbReference type="Pfam" id="PF02932"/>
    </source>
</evidence>
<evidence type="ECO:0000256" key="11">
    <source>
        <dbReference type="ARBA" id="ARBA00023180"/>
    </source>
</evidence>
<evidence type="ECO:0000256" key="14">
    <source>
        <dbReference type="ARBA" id="ARBA00023303"/>
    </source>
</evidence>
<feature type="transmembrane region" description="Helical" evidence="20">
    <location>
        <begin position="408"/>
        <end position="433"/>
    </location>
</feature>
<name>A0A673AEF4_9TELE</name>
<dbReference type="InterPro" id="IPR006201">
    <property type="entry name" value="Neur_channel"/>
</dbReference>
<dbReference type="OrthoDB" id="6097796at2759"/>
<dbReference type="InterPro" id="IPR036734">
    <property type="entry name" value="Neur_chan_lig-bd_sf"/>
</dbReference>
<feature type="domain" description="Neurotransmitter-gated ion-channel transmembrane" evidence="22">
    <location>
        <begin position="247"/>
        <end position="328"/>
    </location>
</feature>
<evidence type="ECO:0000256" key="15">
    <source>
        <dbReference type="ARBA" id="ARBA00034104"/>
    </source>
</evidence>
<comment type="catalytic activity">
    <reaction evidence="18">
        <text>Ca(2+)(in) = Ca(2+)(out)</text>
        <dbReference type="Rhea" id="RHEA:29671"/>
        <dbReference type="ChEBI" id="CHEBI:29108"/>
    </reaction>
</comment>
<dbReference type="RefSeq" id="XP_029997961.1">
    <property type="nucleotide sequence ID" value="XM_030142101.1"/>
</dbReference>
<evidence type="ECO:0000259" key="21">
    <source>
        <dbReference type="Pfam" id="PF02931"/>
    </source>
</evidence>
<evidence type="ECO:0000256" key="19">
    <source>
        <dbReference type="ARBA" id="ARBA00037540"/>
    </source>
</evidence>
<evidence type="ECO:0000256" key="6">
    <source>
        <dbReference type="ARBA" id="ARBA00023018"/>
    </source>
</evidence>
<feature type="domain" description="Neurotransmitter-gated ion-channel ligand-binding" evidence="21">
    <location>
        <begin position="41"/>
        <end position="239"/>
    </location>
</feature>
<keyword evidence="6" id="KW-0770">Synapse</keyword>
<reference evidence="23" key="3">
    <citation type="submission" date="2025-09" db="UniProtKB">
        <authorList>
            <consortium name="Ensembl"/>
        </authorList>
    </citation>
    <scope>IDENTIFICATION</scope>
</reference>